<sequence>MIFTLLLDPQDETPMLPLISALTAPYASAPRGLQSLCSHGAHKVCLQHHPQPSCLSRKYAEWPSLPTGPKGKLVSIFTMLWLGFKS</sequence>
<accession>A0A9Q3IVG6</accession>
<protein>
    <submittedName>
        <fullName evidence="1">Uncharacterized protein</fullName>
    </submittedName>
</protein>
<dbReference type="AlphaFoldDB" id="A0A9Q3IVG6"/>
<gene>
    <name evidence="1" type="ORF">O181_090454</name>
</gene>
<organism evidence="1 2">
    <name type="scientific">Austropuccinia psidii MF-1</name>
    <dbReference type="NCBI Taxonomy" id="1389203"/>
    <lineage>
        <taxon>Eukaryota</taxon>
        <taxon>Fungi</taxon>
        <taxon>Dikarya</taxon>
        <taxon>Basidiomycota</taxon>
        <taxon>Pucciniomycotina</taxon>
        <taxon>Pucciniomycetes</taxon>
        <taxon>Pucciniales</taxon>
        <taxon>Sphaerophragmiaceae</taxon>
        <taxon>Austropuccinia</taxon>
    </lineage>
</organism>
<evidence type="ECO:0000313" key="1">
    <source>
        <dbReference type="EMBL" id="MBW0550739.1"/>
    </source>
</evidence>
<dbReference type="Proteomes" id="UP000765509">
    <property type="component" value="Unassembled WGS sequence"/>
</dbReference>
<name>A0A9Q3IVG6_9BASI</name>
<dbReference type="EMBL" id="AVOT02056398">
    <property type="protein sequence ID" value="MBW0550739.1"/>
    <property type="molecule type" value="Genomic_DNA"/>
</dbReference>
<evidence type="ECO:0000313" key="2">
    <source>
        <dbReference type="Proteomes" id="UP000765509"/>
    </source>
</evidence>
<keyword evidence="2" id="KW-1185">Reference proteome</keyword>
<comment type="caution">
    <text evidence="1">The sequence shown here is derived from an EMBL/GenBank/DDBJ whole genome shotgun (WGS) entry which is preliminary data.</text>
</comment>
<reference evidence="1" key="1">
    <citation type="submission" date="2021-03" db="EMBL/GenBank/DDBJ databases">
        <title>Draft genome sequence of rust myrtle Austropuccinia psidii MF-1, a brazilian biotype.</title>
        <authorList>
            <person name="Quecine M.C."/>
            <person name="Pachon D.M.R."/>
            <person name="Bonatelli M.L."/>
            <person name="Correr F.H."/>
            <person name="Franceschini L.M."/>
            <person name="Leite T.F."/>
            <person name="Margarido G.R.A."/>
            <person name="Almeida C.A."/>
            <person name="Ferrarezi J.A."/>
            <person name="Labate C.A."/>
        </authorList>
    </citation>
    <scope>NUCLEOTIDE SEQUENCE</scope>
    <source>
        <strain evidence="1">MF-1</strain>
    </source>
</reference>
<proteinExistence type="predicted"/>